<keyword evidence="2" id="KW-1185">Reference proteome</keyword>
<evidence type="ECO:0000313" key="1">
    <source>
        <dbReference type="EMBL" id="KAI0065054.1"/>
    </source>
</evidence>
<proteinExistence type="predicted"/>
<name>A0ACB8T974_9AGAM</name>
<organism evidence="1 2">
    <name type="scientific">Artomyces pyxidatus</name>
    <dbReference type="NCBI Taxonomy" id="48021"/>
    <lineage>
        <taxon>Eukaryota</taxon>
        <taxon>Fungi</taxon>
        <taxon>Dikarya</taxon>
        <taxon>Basidiomycota</taxon>
        <taxon>Agaricomycotina</taxon>
        <taxon>Agaricomycetes</taxon>
        <taxon>Russulales</taxon>
        <taxon>Auriscalpiaceae</taxon>
        <taxon>Artomyces</taxon>
    </lineage>
</organism>
<gene>
    <name evidence="1" type="ORF">BV25DRAFT_1822163</name>
</gene>
<sequence>MAAVLARALRPLPRHASTALASRHALRHIHATAIAHKSKKSAANDGTLFDDSGDLFSDSTPAPVATTSAQPAKPSPAQRTSDRGRHGKLAPDVRAAKFEELLTFVSTRIGLRPAVRDALQVRSSAWTHLFGLATTREQLERVTVHFSKFIESGRKFEDRHVETFVRRCAELKCPDLALAVFSDRPKYRFDLSSPTAGRELLNALHRDRPLSECIELSALYQLYELPPLAADPVACTLLVDACLRAAPKSPHAGTVAHALVPALQDTLAKTPRKPAQKAAGRLTRSWMQALGHVEDALKGKGQKVNWIQEWRTGGQVRVAAV</sequence>
<dbReference type="EMBL" id="MU277196">
    <property type="protein sequence ID" value="KAI0065054.1"/>
    <property type="molecule type" value="Genomic_DNA"/>
</dbReference>
<comment type="caution">
    <text evidence="1">The sequence shown here is derived from an EMBL/GenBank/DDBJ whole genome shotgun (WGS) entry which is preliminary data.</text>
</comment>
<accession>A0ACB8T974</accession>
<reference evidence="1" key="2">
    <citation type="journal article" date="2022" name="New Phytol.">
        <title>Evolutionary transition to the ectomycorrhizal habit in the genomes of a hyperdiverse lineage of mushroom-forming fungi.</title>
        <authorList>
            <person name="Looney B."/>
            <person name="Miyauchi S."/>
            <person name="Morin E."/>
            <person name="Drula E."/>
            <person name="Courty P.E."/>
            <person name="Kohler A."/>
            <person name="Kuo A."/>
            <person name="LaButti K."/>
            <person name="Pangilinan J."/>
            <person name="Lipzen A."/>
            <person name="Riley R."/>
            <person name="Andreopoulos W."/>
            <person name="He G."/>
            <person name="Johnson J."/>
            <person name="Nolan M."/>
            <person name="Tritt A."/>
            <person name="Barry K.W."/>
            <person name="Grigoriev I.V."/>
            <person name="Nagy L.G."/>
            <person name="Hibbett D."/>
            <person name="Henrissat B."/>
            <person name="Matheny P.B."/>
            <person name="Labbe J."/>
            <person name="Martin F.M."/>
        </authorList>
    </citation>
    <scope>NUCLEOTIDE SEQUENCE</scope>
    <source>
        <strain evidence="1">HHB10654</strain>
    </source>
</reference>
<protein>
    <submittedName>
        <fullName evidence="1">Uncharacterized protein</fullName>
    </submittedName>
</protein>
<reference evidence="1" key="1">
    <citation type="submission" date="2021-03" db="EMBL/GenBank/DDBJ databases">
        <authorList>
            <consortium name="DOE Joint Genome Institute"/>
            <person name="Ahrendt S."/>
            <person name="Looney B.P."/>
            <person name="Miyauchi S."/>
            <person name="Morin E."/>
            <person name="Drula E."/>
            <person name="Courty P.E."/>
            <person name="Chicoki N."/>
            <person name="Fauchery L."/>
            <person name="Kohler A."/>
            <person name="Kuo A."/>
            <person name="Labutti K."/>
            <person name="Pangilinan J."/>
            <person name="Lipzen A."/>
            <person name="Riley R."/>
            <person name="Andreopoulos W."/>
            <person name="He G."/>
            <person name="Johnson J."/>
            <person name="Barry K.W."/>
            <person name="Grigoriev I.V."/>
            <person name="Nagy L."/>
            <person name="Hibbett D."/>
            <person name="Henrissat B."/>
            <person name="Matheny P.B."/>
            <person name="Labbe J."/>
            <person name="Martin F."/>
        </authorList>
    </citation>
    <scope>NUCLEOTIDE SEQUENCE</scope>
    <source>
        <strain evidence="1">HHB10654</strain>
    </source>
</reference>
<dbReference type="Proteomes" id="UP000814140">
    <property type="component" value="Unassembled WGS sequence"/>
</dbReference>
<evidence type="ECO:0000313" key="2">
    <source>
        <dbReference type="Proteomes" id="UP000814140"/>
    </source>
</evidence>